<evidence type="ECO:0000256" key="5">
    <source>
        <dbReference type="RuleBase" id="RU363019"/>
    </source>
</evidence>
<dbReference type="EMBL" id="PISE01000031">
    <property type="protein sequence ID" value="PKG22899.1"/>
    <property type="molecule type" value="Genomic_DNA"/>
</dbReference>
<keyword evidence="3 5" id="KW-0697">Rotamase</keyword>
<dbReference type="PANTHER" id="PTHR45625">
    <property type="entry name" value="PEPTIDYL-PROLYL CIS-TRANS ISOMERASE-RELATED"/>
    <property type="match status" value="1"/>
</dbReference>
<name>A0A2N0Z072_9BACI</name>
<dbReference type="Gene3D" id="2.40.100.10">
    <property type="entry name" value="Cyclophilin-like"/>
    <property type="match status" value="1"/>
</dbReference>
<keyword evidence="5" id="KW-0732">Signal</keyword>
<evidence type="ECO:0000256" key="4">
    <source>
        <dbReference type="ARBA" id="ARBA00023235"/>
    </source>
</evidence>
<dbReference type="InterPro" id="IPR029000">
    <property type="entry name" value="Cyclophilin-like_dom_sf"/>
</dbReference>
<dbReference type="AlphaFoldDB" id="A0A2N0Z072"/>
<dbReference type="PROSITE" id="PS50072">
    <property type="entry name" value="CSA_PPIASE_2"/>
    <property type="match status" value="1"/>
</dbReference>
<dbReference type="InterPro" id="IPR044666">
    <property type="entry name" value="Cyclophilin_A-like"/>
</dbReference>
<dbReference type="InterPro" id="IPR020892">
    <property type="entry name" value="Cyclophilin-type_PPIase_CS"/>
</dbReference>
<evidence type="ECO:0000313" key="7">
    <source>
        <dbReference type="EMBL" id="PKG22899.1"/>
    </source>
</evidence>
<keyword evidence="8" id="KW-1185">Reference proteome</keyword>
<dbReference type="PANTHER" id="PTHR45625:SF4">
    <property type="entry name" value="PEPTIDYLPROLYL ISOMERASE DOMAIN AND WD REPEAT-CONTAINING PROTEIN 1"/>
    <property type="match status" value="1"/>
</dbReference>
<dbReference type="Pfam" id="PF00160">
    <property type="entry name" value="Pro_isomerase"/>
    <property type="match status" value="1"/>
</dbReference>
<evidence type="ECO:0000259" key="6">
    <source>
        <dbReference type="PROSITE" id="PS50072"/>
    </source>
</evidence>
<dbReference type="RefSeq" id="WP_101177920.1">
    <property type="nucleotide sequence ID" value="NZ_PISE01000031.1"/>
</dbReference>
<feature type="signal peptide" evidence="5">
    <location>
        <begin position="1"/>
        <end position="19"/>
    </location>
</feature>
<evidence type="ECO:0000313" key="8">
    <source>
        <dbReference type="Proteomes" id="UP000233375"/>
    </source>
</evidence>
<comment type="caution">
    <text evidence="7">The sequence shown here is derived from an EMBL/GenBank/DDBJ whole genome shotgun (WGS) entry which is preliminary data.</text>
</comment>
<reference evidence="7 8" key="1">
    <citation type="journal article" date="2003" name="Int. J. Syst. Evol. Microbiol.">
        <title>Bacillus nealsonii sp. nov., isolated from a spacecraft-assembly facility, whose spores are gamma-radiation resistant.</title>
        <authorList>
            <person name="Venkateswaran K."/>
            <person name="Kempf M."/>
            <person name="Chen F."/>
            <person name="Satomi M."/>
            <person name="Nicholson W."/>
            <person name="Kern R."/>
        </authorList>
    </citation>
    <scope>NUCLEOTIDE SEQUENCE [LARGE SCALE GENOMIC DNA]</scope>
    <source>
        <strain evidence="7 8">FO-92</strain>
    </source>
</reference>
<dbReference type="InterPro" id="IPR002130">
    <property type="entry name" value="Cyclophilin-type_PPIase_dom"/>
</dbReference>
<dbReference type="CDD" id="cd00317">
    <property type="entry name" value="cyclophilin"/>
    <property type="match status" value="1"/>
</dbReference>
<gene>
    <name evidence="7" type="ORF">CWS01_14560</name>
</gene>
<dbReference type="EC" id="5.2.1.8" evidence="5"/>
<protein>
    <recommendedName>
        <fullName evidence="5">Peptidyl-prolyl cis-trans isomerase</fullName>
        <shortName evidence="5">PPIase</shortName>
        <ecNumber evidence="5">5.2.1.8</ecNumber>
    </recommendedName>
</protein>
<sequence>MKKSLLFGLLMLVSLVLLAACGNKEEEKNSSSNADYADKIKENPMVTITMNDGKKIEIELYPKVAPNTVSNFVSLVKRGFYDGLTFHRVIPDFMIQGGDPNGDGTGDPGYGIKGEFSSNGFDNDLKHERGVISMARSNDPDSAGSQFFIMVADQASLDGEYAAFGKVISGMDTVDTIVNVGRDENDKPLEDVTMKKVTVDTKGEEYPEPEINK</sequence>
<comment type="function">
    <text evidence="2 5">PPIases accelerate the folding of proteins. It catalyzes the cis-trans isomerization of proline imidic peptide bonds in oligopeptides.</text>
</comment>
<dbReference type="PROSITE" id="PS00170">
    <property type="entry name" value="CSA_PPIASE_1"/>
    <property type="match status" value="1"/>
</dbReference>
<dbReference type="SUPFAM" id="SSF50891">
    <property type="entry name" value="Cyclophilin-like"/>
    <property type="match status" value="1"/>
</dbReference>
<keyword evidence="4 5" id="KW-0413">Isomerase</keyword>
<feature type="chain" id="PRO_5039757714" description="Peptidyl-prolyl cis-trans isomerase" evidence="5">
    <location>
        <begin position="20"/>
        <end position="213"/>
    </location>
</feature>
<feature type="domain" description="PPIase cyclophilin-type" evidence="6">
    <location>
        <begin position="55"/>
        <end position="199"/>
    </location>
</feature>
<dbReference type="GO" id="GO:0003755">
    <property type="term" value="F:peptidyl-prolyl cis-trans isomerase activity"/>
    <property type="evidence" value="ECO:0007669"/>
    <property type="project" value="UniProtKB-UniRule"/>
</dbReference>
<evidence type="ECO:0000256" key="1">
    <source>
        <dbReference type="ARBA" id="ARBA00000971"/>
    </source>
</evidence>
<comment type="catalytic activity">
    <reaction evidence="1 5">
        <text>[protein]-peptidylproline (omega=180) = [protein]-peptidylproline (omega=0)</text>
        <dbReference type="Rhea" id="RHEA:16237"/>
        <dbReference type="Rhea" id="RHEA-COMP:10747"/>
        <dbReference type="Rhea" id="RHEA-COMP:10748"/>
        <dbReference type="ChEBI" id="CHEBI:83833"/>
        <dbReference type="ChEBI" id="CHEBI:83834"/>
        <dbReference type="EC" id="5.2.1.8"/>
    </reaction>
</comment>
<dbReference type="PRINTS" id="PR00153">
    <property type="entry name" value="CSAPPISMRASE"/>
</dbReference>
<organism evidence="7 8">
    <name type="scientific">Niallia nealsonii</name>
    <dbReference type="NCBI Taxonomy" id="115979"/>
    <lineage>
        <taxon>Bacteria</taxon>
        <taxon>Bacillati</taxon>
        <taxon>Bacillota</taxon>
        <taxon>Bacilli</taxon>
        <taxon>Bacillales</taxon>
        <taxon>Bacillaceae</taxon>
        <taxon>Niallia</taxon>
    </lineage>
</organism>
<dbReference type="Proteomes" id="UP000233375">
    <property type="component" value="Unassembled WGS sequence"/>
</dbReference>
<proteinExistence type="inferred from homology"/>
<evidence type="ECO:0000256" key="3">
    <source>
        <dbReference type="ARBA" id="ARBA00023110"/>
    </source>
</evidence>
<evidence type="ECO:0000256" key="2">
    <source>
        <dbReference type="ARBA" id="ARBA00002388"/>
    </source>
</evidence>
<dbReference type="OrthoDB" id="9807797at2"/>
<accession>A0A2N0Z072</accession>
<dbReference type="PROSITE" id="PS51257">
    <property type="entry name" value="PROKAR_LIPOPROTEIN"/>
    <property type="match status" value="1"/>
</dbReference>
<comment type="similarity">
    <text evidence="5">Belongs to the cyclophilin-type PPIase family.</text>
</comment>
<dbReference type="GO" id="GO:0006457">
    <property type="term" value="P:protein folding"/>
    <property type="evidence" value="ECO:0007669"/>
    <property type="project" value="InterPro"/>
</dbReference>